<feature type="region of interest" description="Disordered" evidence="3">
    <location>
        <begin position="524"/>
        <end position="555"/>
    </location>
</feature>
<evidence type="ECO:0000256" key="1">
    <source>
        <dbReference type="ARBA" id="ARBA00010634"/>
    </source>
</evidence>
<dbReference type="PANTHER" id="PTHR30035">
    <property type="entry name" value="LIPOPROTEIN VACJ-RELATED"/>
    <property type="match status" value="1"/>
</dbReference>
<feature type="region of interest" description="Disordered" evidence="3">
    <location>
        <begin position="156"/>
        <end position="197"/>
    </location>
</feature>
<evidence type="ECO:0000313" key="5">
    <source>
        <dbReference type="Proteomes" id="UP000434582"/>
    </source>
</evidence>
<protein>
    <recommendedName>
        <fullName evidence="6">VacJ family lipoprotein</fullName>
    </recommendedName>
</protein>
<evidence type="ECO:0000313" key="4">
    <source>
        <dbReference type="EMBL" id="MQX35318.1"/>
    </source>
</evidence>
<evidence type="ECO:0008006" key="6">
    <source>
        <dbReference type="Google" id="ProtNLM"/>
    </source>
</evidence>
<dbReference type="InterPro" id="IPR007428">
    <property type="entry name" value="MlaA"/>
</dbReference>
<proteinExistence type="inferred from homology"/>
<dbReference type="Proteomes" id="UP000434582">
    <property type="component" value="Unassembled WGS sequence"/>
</dbReference>
<dbReference type="AlphaFoldDB" id="A0A7X2D226"/>
<gene>
    <name evidence="4" type="ORF">GHC57_02185</name>
</gene>
<evidence type="ECO:0000256" key="3">
    <source>
        <dbReference type="SAM" id="MobiDB-lite"/>
    </source>
</evidence>
<dbReference type="GO" id="GO:0120010">
    <property type="term" value="P:intermembrane phospholipid transfer"/>
    <property type="evidence" value="ECO:0007669"/>
    <property type="project" value="TreeGrafter"/>
</dbReference>
<dbReference type="GO" id="GO:0016020">
    <property type="term" value="C:membrane"/>
    <property type="evidence" value="ECO:0007669"/>
    <property type="project" value="InterPro"/>
</dbReference>
<dbReference type="EMBL" id="WIVE01000003">
    <property type="protein sequence ID" value="MQX35318.1"/>
    <property type="molecule type" value="Genomic_DNA"/>
</dbReference>
<dbReference type="PRINTS" id="PR01805">
    <property type="entry name" value="VACJLIPOPROT"/>
</dbReference>
<organism evidence="4 5">
    <name type="scientific">Roseospira navarrensis</name>
    <dbReference type="NCBI Taxonomy" id="140058"/>
    <lineage>
        <taxon>Bacteria</taxon>
        <taxon>Pseudomonadati</taxon>
        <taxon>Pseudomonadota</taxon>
        <taxon>Alphaproteobacteria</taxon>
        <taxon>Rhodospirillales</taxon>
        <taxon>Rhodospirillaceae</taxon>
        <taxon>Roseospira</taxon>
    </lineage>
</organism>
<dbReference type="PANTHER" id="PTHR30035:SF3">
    <property type="entry name" value="INTERMEMBRANE PHOSPHOLIPID TRANSPORT SYSTEM LIPOPROTEIN MLAA"/>
    <property type="match status" value="1"/>
</dbReference>
<dbReference type="Pfam" id="PF04333">
    <property type="entry name" value="MlaA"/>
    <property type="match status" value="1"/>
</dbReference>
<comment type="similarity">
    <text evidence="1">Belongs to the MlaA family.</text>
</comment>
<name>A0A7X2D226_9PROT</name>
<sequence length="555" mass="58970">MNAHASGFPQKSQPKKQASSECPVIRPFLMWAAGHRLRRVESPCDPGDHRFSLFYFRHISTSFSGLAATRLTYKGLESRSELAPGRIVAGRVVRSGASVAGVPHRPLILLRGCDGRGAGCPPATGSRGACTRHRVLGTAHDINALGWGIYRSGGGGGHPGAAGGTRIPLRGAAPREPAPPRERPRRAGNGARTPTRFSLGCDRRSAVRQSCRAPGVRCSVNAIKNGLEFQVGRRYGMTHVTRKDARRALVGLATAMVGVSLLGGCAAMRDADTVPTASASTASAGAPSATLQAQAPTGQAGDQLAALAQSAPDIDNPDAVEDTLVSDPYEDWNRYVFDLNTLIYMFLQPVIAPYGVLPEERQDNVDNFLHNVSTPVILLNDLLQGEVDRAWVTTQRFGVNSTVGLLGFVDAAEEMGLPKHSEDFGQTLGVWGLGDSPYMVYPLLGPGNPRDGVGRMVDMVSDPMFWLTGNTGQNMARMKTYATVSSQLGSNTNRLEELRSTSIDFYAAVRSLYVQSRRAAIANDEGNPAASAPAISRVRTGDTVPEPAGSDAVGG</sequence>
<keyword evidence="2" id="KW-0732">Signal</keyword>
<reference evidence="4 5" key="1">
    <citation type="submission" date="2019-10" db="EMBL/GenBank/DDBJ databases">
        <title>Draft whole-genome sequence of the purple nonsulfur photosynthetic bacterium Roseospira navarrensis DSM 15114.</title>
        <authorList>
            <person name="Kyndt J.A."/>
            <person name="Meyer T.E."/>
        </authorList>
    </citation>
    <scope>NUCLEOTIDE SEQUENCE [LARGE SCALE GENOMIC DNA]</scope>
    <source>
        <strain evidence="4 5">DSM 15114</strain>
    </source>
</reference>
<feature type="compositionally biased region" description="Polar residues" evidence="3">
    <location>
        <begin position="9"/>
        <end position="20"/>
    </location>
</feature>
<dbReference type="OrthoDB" id="9785326at2"/>
<keyword evidence="5" id="KW-1185">Reference proteome</keyword>
<comment type="caution">
    <text evidence="4">The sequence shown here is derived from an EMBL/GenBank/DDBJ whole genome shotgun (WGS) entry which is preliminary data.</text>
</comment>
<evidence type="ECO:0000256" key="2">
    <source>
        <dbReference type="ARBA" id="ARBA00022729"/>
    </source>
</evidence>
<feature type="region of interest" description="Disordered" evidence="3">
    <location>
        <begin position="1"/>
        <end position="21"/>
    </location>
</feature>
<accession>A0A7X2D226</accession>